<evidence type="ECO:0000259" key="5">
    <source>
        <dbReference type="Pfam" id="PF13087"/>
    </source>
</evidence>
<keyword evidence="4" id="KW-0067">ATP-binding</keyword>
<organism evidence="6 7">
    <name type="scientific">Populus trichocarpa</name>
    <name type="common">Western balsam poplar</name>
    <name type="synonym">Populus balsamifera subsp. trichocarpa</name>
    <dbReference type="NCBI Taxonomy" id="3694"/>
    <lineage>
        <taxon>Eukaryota</taxon>
        <taxon>Viridiplantae</taxon>
        <taxon>Streptophyta</taxon>
        <taxon>Embryophyta</taxon>
        <taxon>Tracheophyta</taxon>
        <taxon>Spermatophyta</taxon>
        <taxon>Magnoliopsida</taxon>
        <taxon>eudicotyledons</taxon>
        <taxon>Gunneridae</taxon>
        <taxon>Pentapetalae</taxon>
        <taxon>rosids</taxon>
        <taxon>fabids</taxon>
        <taxon>Malpighiales</taxon>
        <taxon>Salicaceae</taxon>
        <taxon>Saliceae</taxon>
        <taxon>Populus</taxon>
    </lineage>
</organism>
<dbReference type="PANTHER" id="PTHR43788">
    <property type="entry name" value="DNA2/NAM7 HELICASE FAMILY MEMBER"/>
    <property type="match status" value="1"/>
</dbReference>
<dbReference type="CDD" id="cd18808">
    <property type="entry name" value="SF1_C_Upf1"/>
    <property type="match status" value="1"/>
</dbReference>
<feature type="domain" description="DNA2/NAM7 helicase-like C-terminal" evidence="5">
    <location>
        <begin position="132"/>
        <end position="187"/>
    </location>
</feature>
<dbReference type="InterPro" id="IPR050534">
    <property type="entry name" value="Coronavir_polyprotein_1ab"/>
</dbReference>
<name>A0A2K1XB24_POPTR</name>
<dbReference type="SUPFAM" id="SSF52540">
    <property type="entry name" value="P-loop containing nucleoside triphosphate hydrolases"/>
    <property type="match status" value="1"/>
</dbReference>
<keyword evidence="7" id="KW-1185">Reference proteome</keyword>
<keyword evidence="3" id="KW-0347">Helicase</keyword>
<dbReference type="STRING" id="3694.A0A2K1XB24"/>
<dbReference type="GO" id="GO:0016787">
    <property type="term" value="F:hydrolase activity"/>
    <property type="evidence" value="ECO:0007669"/>
    <property type="project" value="UniProtKB-KW"/>
</dbReference>
<dbReference type="GO" id="GO:0004386">
    <property type="term" value="F:helicase activity"/>
    <property type="evidence" value="ECO:0007669"/>
    <property type="project" value="UniProtKB-KW"/>
</dbReference>
<dbReference type="Pfam" id="PF13087">
    <property type="entry name" value="AAA_12"/>
    <property type="match status" value="1"/>
</dbReference>
<gene>
    <name evidence="6" type="ORF">POPTR_016G053100</name>
</gene>
<protein>
    <recommendedName>
        <fullName evidence="5">DNA2/NAM7 helicase-like C-terminal domain-containing protein</fullName>
    </recommendedName>
</protein>
<dbReference type="EMBL" id="CM009305">
    <property type="protein sequence ID" value="PNS97979.1"/>
    <property type="molecule type" value="Genomic_DNA"/>
</dbReference>
<dbReference type="PANTHER" id="PTHR43788:SF8">
    <property type="entry name" value="DNA-BINDING PROTEIN SMUBP-2"/>
    <property type="match status" value="1"/>
</dbReference>
<dbReference type="Proteomes" id="UP000006729">
    <property type="component" value="Chromosome 16"/>
</dbReference>
<evidence type="ECO:0000256" key="2">
    <source>
        <dbReference type="ARBA" id="ARBA00022801"/>
    </source>
</evidence>
<dbReference type="InterPro" id="IPR027417">
    <property type="entry name" value="P-loop_NTPase"/>
</dbReference>
<sequence>MISIQKWKCSWSLIATIVSVVALVSAAPLFLFPVLPFLDCFNVRNSSVPINGTVDERNHHHVLENLKPWLIHRNAPWKAEIGRWLSVCDSATKDVTVVETKRGRSCKNNCSGRGVCNYELGQCRCFHGFRDLALPTVDGFQGREKEAIIISMVRSNSKKEVGFLSDHRRMNVAVTRARRQCCLVCDTETVSSDGFLKRLIEHFEEHREYLSASEHLNG</sequence>
<keyword evidence="2" id="KW-0378">Hydrolase</keyword>
<dbReference type="InterPro" id="IPR047187">
    <property type="entry name" value="SF1_C_Upf1"/>
</dbReference>
<evidence type="ECO:0000313" key="7">
    <source>
        <dbReference type="Proteomes" id="UP000006729"/>
    </source>
</evidence>
<evidence type="ECO:0000256" key="1">
    <source>
        <dbReference type="ARBA" id="ARBA00022741"/>
    </source>
</evidence>
<dbReference type="AlphaFoldDB" id="A0A2K1XB24"/>
<proteinExistence type="predicted"/>
<evidence type="ECO:0000313" key="6">
    <source>
        <dbReference type="EMBL" id="PNS97979.1"/>
    </source>
</evidence>
<dbReference type="InParanoid" id="A0A2K1XB24"/>
<accession>A0A2K1XB24</accession>
<keyword evidence="1" id="KW-0547">Nucleotide-binding</keyword>
<dbReference type="InterPro" id="IPR041679">
    <property type="entry name" value="DNA2/NAM7-like_C"/>
</dbReference>
<dbReference type="GO" id="GO:0005524">
    <property type="term" value="F:ATP binding"/>
    <property type="evidence" value="ECO:0007669"/>
    <property type="project" value="UniProtKB-KW"/>
</dbReference>
<evidence type="ECO:0000256" key="3">
    <source>
        <dbReference type="ARBA" id="ARBA00022806"/>
    </source>
</evidence>
<reference evidence="6 7" key="1">
    <citation type="journal article" date="2006" name="Science">
        <title>The genome of black cottonwood, Populus trichocarpa (Torr. &amp; Gray).</title>
        <authorList>
            <person name="Tuskan G.A."/>
            <person name="Difazio S."/>
            <person name="Jansson S."/>
            <person name="Bohlmann J."/>
            <person name="Grigoriev I."/>
            <person name="Hellsten U."/>
            <person name="Putnam N."/>
            <person name="Ralph S."/>
            <person name="Rombauts S."/>
            <person name="Salamov A."/>
            <person name="Schein J."/>
            <person name="Sterck L."/>
            <person name="Aerts A."/>
            <person name="Bhalerao R.R."/>
            <person name="Bhalerao R.P."/>
            <person name="Blaudez D."/>
            <person name="Boerjan W."/>
            <person name="Brun A."/>
            <person name="Brunner A."/>
            <person name="Busov V."/>
            <person name="Campbell M."/>
            <person name="Carlson J."/>
            <person name="Chalot M."/>
            <person name="Chapman J."/>
            <person name="Chen G.L."/>
            <person name="Cooper D."/>
            <person name="Coutinho P.M."/>
            <person name="Couturier J."/>
            <person name="Covert S."/>
            <person name="Cronk Q."/>
            <person name="Cunningham R."/>
            <person name="Davis J."/>
            <person name="Degroeve S."/>
            <person name="Dejardin A."/>
            <person name="Depamphilis C."/>
            <person name="Detter J."/>
            <person name="Dirks B."/>
            <person name="Dubchak I."/>
            <person name="Duplessis S."/>
            <person name="Ehlting J."/>
            <person name="Ellis B."/>
            <person name="Gendler K."/>
            <person name="Goodstein D."/>
            <person name="Gribskov M."/>
            <person name="Grimwood J."/>
            <person name="Groover A."/>
            <person name="Gunter L."/>
            <person name="Hamberger B."/>
            <person name="Heinze B."/>
            <person name="Helariutta Y."/>
            <person name="Henrissat B."/>
            <person name="Holligan D."/>
            <person name="Holt R."/>
            <person name="Huang W."/>
            <person name="Islam-Faridi N."/>
            <person name="Jones S."/>
            <person name="Jones-Rhoades M."/>
            <person name="Jorgensen R."/>
            <person name="Joshi C."/>
            <person name="Kangasjarvi J."/>
            <person name="Karlsson J."/>
            <person name="Kelleher C."/>
            <person name="Kirkpatrick R."/>
            <person name="Kirst M."/>
            <person name="Kohler A."/>
            <person name="Kalluri U."/>
            <person name="Larimer F."/>
            <person name="Leebens-Mack J."/>
            <person name="Leple J.C."/>
            <person name="Locascio P."/>
            <person name="Lou Y."/>
            <person name="Lucas S."/>
            <person name="Martin F."/>
            <person name="Montanini B."/>
            <person name="Napoli C."/>
            <person name="Nelson D.R."/>
            <person name="Nelson C."/>
            <person name="Nieminen K."/>
            <person name="Nilsson O."/>
            <person name="Pereda V."/>
            <person name="Peter G."/>
            <person name="Philippe R."/>
            <person name="Pilate G."/>
            <person name="Poliakov A."/>
            <person name="Razumovskaya J."/>
            <person name="Richardson P."/>
            <person name="Rinaldi C."/>
            <person name="Ritland K."/>
            <person name="Rouze P."/>
            <person name="Ryaboy D."/>
            <person name="Schmutz J."/>
            <person name="Schrader J."/>
            <person name="Segerman B."/>
            <person name="Shin H."/>
            <person name="Siddiqui A."/>
            <person name="Sterky F."/>
            <person name="Terry A."/>
            <person name="Tsai C.J."/>
            <person name="Uberbacher E."/>
            <person name="Unneberg P."/>
            <person name="Vahala J."/>
            <person name="Wall K."/>
            <person name="Wessler S."/>
            <person name="Yang G."/>
            <person name="Yin T."/>
            <person name="Douglas C."/>
            <person name="Marra M."/>
            <person name="Sandberg G."/>
            <person name="Van de Peer Y."/>
            <person name="Rokhsar D."/>
        </authorList>
    </citation>
    <scope>NUCLEOTIDE SEQUENCE [LARGE SCALE GENOMIC DNA]</scope>
    <source>
        <strain evidence="7">cv. Nisqually</strain>
    </source>
</reference>
<evidence type="ECO:0000256" key="4">
    <source>
        <dbReference type="ARBA" id="ARBA00022840"/>
    </source>
</evidence>
<dbReference type="Gene3D" id="3.40.50.300">
    <property type="entry name" value="P-loop containing nucleotide triphosphate hydrolases"/>
    <property type="match status" value="1"/>
</dbReference>